<dbReference type="EMBL" id="BAABHV010000008">
    <property type="protein sequence ID" value="GAA5050208.1"/>
    <property type="molecule type" value="Genomic_DNA"/>
</dbReference>
<evidence type="ECO:0000259" key="3">
    <source>
        <dbReference type="PROSITE" id="PS51898"/>
    </source>
</evidence>
<dbReference type="PANTHER" id="PTHR30349:SF88">
    <property type="entry name" value="BLL1584 PROTEIN"/>
    <property type="match status" value="1"/>
</dbReference>
<dbReference type="InterPro" id="IPR050090">
    <property type="entry name" value="Tyrosine_recombinase_XerCD"/>
</dbReference>
<evidence type="ECO:0000313" key="4">
    <source>
        <dbReference type="EMBL" id="GAA5050208.1"/>
    </source>
</evidence>
<dbReference type="InterPro" id="IPR002104">
    <property type="entry name" value="Integrase_catalytic"/>
</dbReference>
<proteinExistence type="predicted"/>
<comment type="caution">
    <text evidence="4">The sequence shown here is derived from an EMBL/GenBank/DDBJ whole genome shotgun (WGS) entry which is preliminary data.</text>
</comment>
<dbReference type="InterPro" id="IPR011010">
    <property type="entry name" value="DNA_brk_join_enz"/>
</dbReference>
<dbReference type="Gene3D" id="1.10.443.10">
    <property type="entry name" value="Intergrase catalytic core"/>
    <property type="match status" value="1"/>
</dbReference>
<evidence type="ECO:0000256" key="2">
    <source>
        <dbReference type="ARBA" id="ARBA00023172"/>
    </source>
</evidence>
<gene>
    <name evidence="4" type="ORF">GCM10023208_09060</name>
</gene>
<organism evidence="4 5">
    <name type="scientific">Erythrobacter westpacificensis</name>
    <dbReference type="NCBI Taxonomy" id="1055231"/>
    <lineage>
        <taxon>Bacteria</taxon>
        <taxon>Pseudomonadati</taxon>
        <taxon>Pseudomonadota</taxon>
        <taxon>Alphaproteobacteria</taxon>
        <taxon>Sphingomonadales</taxon>
        <taxon>Erythrobacteraceae</taxon>
        <taxon>Erythrobacter/Porphyrobacter group</taxon>
        <taxon>Erythrobacter</taxon>
    </lineage>
</organism>
<keyword evidence="2" id="KW-0233">DNA recombination</keyword>
<name>A0ABP9K6V0_9SPHN</name>
<feature type="domain" description="Tyr recombinase" evidence="3">
    <location>
        <begin position="263"/>
        <end position="437"/>
    </location>
</feature>
<protein>
    <submittedName>
        <fullName evidence="4">Tyrosine-type recombinase/integrase</fullName>
    </submittedName>
</protein>
<accession>A0ABP9K6V0</accession>
<dbReference type="Proteomes" id="UP001500518">
    <property type="component" value="Unassembled WGS sequence"/>
</dbReference>
<sequence>MKDGNTDYLGLSGTKKSIEKQVDLSKLVSIDPPKFFILVSYVSYKGCAGMPDLSKIGERDKLKPRSDKEPHWQRLQAGWYVGYRPSRRGGKGSWFARAYDEDARKYRRKNLGPYGTLSGHDVFATAKRDAEAFAELVEAGGLRTEKLDTVEDACRAYLGDKPGPIAEGVFRRHVFDDAIAKVKLDKLRKHHLRAWRKRLENAPALITRSKDGEPRFKTRAASTVNRDMVPLRAALWRVLSPGAPNTDAAWQEALKPIKGADRRRDVYLDRPERKKLLAALPEDIEPFVRGLCLLPLRPGALAALKVSNFDKRTRTLTIGADKNGVPRQISVPETIAGFLAEQCKSKLPTASMFMRADGVPWSKDKWKGPIKDAVKVVRLPQGTSAYTLRHSVITDLVRAGLPILTVAQLSDTSVAMIEKHYGHLVRNDAEHALAQLAL</sequence>
<evidence type="ECO:0000313" key="5">
    <source>
        <dbReference type="Proteomes" id="UP001500518"/>
    </source>
</evidence>
<dbReference type="SUPFAM" id="SSF56349">
    <property type="entry name" value="DNA breaking-rejoining enzymes"/>
    <property type="match status" value="1"/>
</dbReference>
<keyword evidence="1" id="KW-0229">DNA integration</keyword>
<keyword evidence="5" id="KW-1185">Reference proteome</keyword>
<dbReference type="Pfam" id="PF00589">
    <property type="entry name" value="Phage_integrase"/>
    <property type="match status" value="1"/>
</dbReference>
<evidence type="ECO:0000256" key="1">
    <source>
        <dbReference type="ARBA" id="ARBA00022908"/>
    </source>
</evidence>
<dbReference type="PROSITE" id="PS51898">
    <property type="entry name" value="TYR_RECOMBINASE"/>
    <property type="match status" value="1"/>
</dbReference>
<dbReference type="InterPro" id="IPR013762">
    <property type="entry name" value="Integrase-like_cat_sf"/>
</dbReference>
<reference evidence="5" key="1">
    <citation type="journal article" date="2019" name="Int. J. Syst. Evol. Microbiol.">
        <title>The Global Catalogue of Microorganisms (GCM) 10K type strain sequencing project: providing services to taxonomists for standard genome sequencing and annotation.</title>
        <authorList>
            <consortium name="The Broad Institute Genomics Platform"/>
            <consortium name="The Broad Institute Genome Sequencing Center for Infectious Disease"/>
            <person name="Wu L."/>
            <person name="Ma J."/>
        </authorList>
    </citation>
    <scope>NUCLEOTIDE SEQUENCE [LARGE SCALE GENOMIC DNA]</scope>
    <source>
        <strain evidence="5">JCM 18014</strain>
    </source>
</reference>
<dbReference type="PANTHER" id="PTHR30349">
    <property type="entry name" value="PHAGE INTEGRASE-RELATED"/>
    <property type="match status" value="1"/>
</dbReference>